<feature type="transmembrane region" description="Helical" evidence="1">
    <location>
        <begin position="86"/>
        <end position="105"/>
    </location>
</feature>
<dbReference type="AlphaFoldDB" id="A0A549YIY3"/>
<keyword evidence="1" id="KW-0472">Membrane</keyword>
<comment type="caution">
    <text evidence="3">The sequence shown here is derived from an EMBL/GenBank/DDBJ whole genome shotgun (WGS) entry which is preliminary data.</text>
</comment>
<dbReference type="Proteomes" id="UP000319280">
    <property type="component" value="Unassembled WGS sequence"/>
</dbReference>
<feature type="transmembrane region" description="Helical" evidence="1">
    <location>
        <begin position="125"/>
        <end position="146"/>
    </location>
</feature>
<dbReference type="Gene3D" id="1.20.144.10">
    <property type="entry name" value="Phosphatidic acid phosphatase type 2/haloperoxidase"/>
    <property type="match status" value="2"/>
</dbReference>
<accession>A0A549YIY3</accession>
<evidence type="ECO:0000256" key="1">
    <source>
        <dbReference type="SAM" id="Phobius"/>
    </source>
</evidence>
<dbReference type="CDD" id="cd03392">
    <property type="entry name" value="PAP2_like_2"/>
    <property type="match status" value="1"/>
</dbReference>
<name>A0A549YIY3_9BACI</name>
<protein>
    <submittedName>
        <fullName evidence="3">Phosphatase PAP2 family protein</fullName>
    </submittedName>
</protein>
<gene>
    <name evidence="3" type="ORF">FH966_09240</name>
</gene>
<organism evidence="3 4">
    <name type="scientific">Lentibacillus cibarius</name>
    <dbReference type="NCBI Taxonomy" id="2583219"/>
    <lineage>
        <taxon>Bacteria</taxon>
        <taxon>Bacillati</taxon>
        <taxon>Bacillota</taxon>
        <taxon>Bacilli</taxon>
        <taxon>Bacillales</taxon>
        <taxon>Bacillaceae</taxon>
        <taxon>Lentibacillus</taxon>
    </lineage>
</organism>
<dbReference type="RefSeq" id="WP_142790914.1">
    <property type="nucleotide sequence ID" value="NZ_VJMZ01000001.1"/>
</dbReference>
<feature type="domain" description="Phosphatidic acid phosphatase type 2/haloperoxidase" evidence="2">
    <location>
        <begin position="88"/>
        <end position="200"/>
    </location>
</feature>
<dbReference type="PANTHER" id="PTHR14969:SF13">
    <property type="entry name" value="AT30094P"/>
    <property type="match status" value="1"/>
</dbReference>
<dbReference type="Pfam" id="PF01569">
    <property type="entry name" value="PAP2"/>
    <property type="match status" value="1"/>
</dbReference>
<dbReference type="InterPro" id="IPR000326">
    <property type="entry name" value="PAP2/HPO"/>
</dbReference>
<dbReference type="SUPFAM" id="SSF48317">
    <property type="entry name" value="Acid phosphatase/Vanadium-dependent haloperoxidase"/>
    <property type="match status" value="1"/>
</dbReference>
<dbReference type="InterPro" id="IPR036938">
    <property type="entry name" value="PAP2/HPO_sf"/>
</dbReference>
<keyword evidence="1" id="KW-1133">Transmembrane helix</keyword>
<reference evidence="3 4" key="1">
    <citation type="submission" date="2019-07" db="EMBL/GenBank/DDBJ databases">
        <title>Genomic analysis of Lentibacillus sp. NKC851-2.</title>
        <authorList>
            <person name="Oh Y.J."/>
        </authorList>
    </citation>
    <scope>NUCLEOTIDE SEQUENCE [LARGE SCALE GENOMIC DNA]</scope>
    <source>
        <strain evidence="3 4">NKC851-2</strain>
    </source>
</reference>
<feature type="transmembrane region" description="Helical" evidence="1">
    <location>
        <begin position="61"/>
        <end position="79"/>
    </location>
</feature>
<evidence type="ECO:0000259" key="2">
    <source>
        <dbReference type="SMART" id="SM00014"/>
    </source>
</evidence>
<proteinExistence type="predicted"/>
<feature type="transmembrane region" description="Helical" evidence="1">
    <location>
        <begin position="158"/>
        <end position="177"/>
    </location>
</feature>
<dbReference type="SMART" id="SM00014">
    <property type="entry name" value="acidPPc"/>
    <property type="match status" value="1"/>
</dbReference>
<keyword evidence="1" id="KW-0812">Transmembrane</keyword>
<dbReference type="PANTHER" id="PTHR14969">
    <property type="entry name" value="SPHINGOSINE-1-PHOSPHATE PHOSPHOHYDROLASE"/>
    <property type="match status" value="1"/>
</dbReference>
<dbReference type="EMBL" id="VJMZ01000001">
    <property type="protein sequence ID" value="TRM11849.1"/>
    <property type="molecule type" value="Genomic_DNA"/>
</dbReference>
<feature type="transmembrane region" description="Helical" evidence="1">
    <location>
        <begin position="183"/>
        <end position="203"/>
    </location>
</feature>
<feature type="transmembrane region" description="Helical" evidence="1">
    <location>
        <begin position="7"/>
        <end position="28"/>
    </location>
</feature>
<sequence length="211" mass="24124">MFTRRNYIVVLLFVMILIITGIWIVRIISGQPLYLDELTRTFAKEVAGTTIYTVFRWITELGSSTFLTPFTIIVSMLLWRAFRDWLPALVFVLGTLSSHGLNILIKQLVERERPSILVAAHAEGYSFPSGHAMIPMVCYGFLAYLLAQKLHSSKKAVVIQFALAVLILLIGLSRYVINVHYLTDVLAGFIFGFIFLLGQIYVYKWLRVKWT</sequence>
<keyword evidence="4" id="KW-1185">Reference proteome</keyword>
<evidence type="ECO:0000313" key="3">
    <source>
        <dbReference type="EMBL" id="TRM11849.1"/>
    </source>
</evidence>
<evidence type="ECO:0000313" key="4">
    <source>
        <dbReference type="Proteomes" id="UP000319280"/>
    </source>
</evidence>